<accession>A0A0F9LNU4</accession>
<dbReference type="AlphaFoldDB" id="A0A0F9LNU4"/>
<gene>
    <name evidence="2" type="ORF">LCGC14_1254240</name>
</gene>
<evidence type="ECO:0000256" key="1">
    <source>
        <dbReference type="SAM" id="MobiDB-lite"/>
    </source>
</evidence>
<reference evidence="2" key="1">
    <citation type="journal article" date="2015" name="Nature">
        <title>Complex archaea that bridge the gap between prokaryotes and eukaryotes.</title>
        <authorList>
            <person name="Spang A."/>
            <person name="Saw J.H."/>
            <person name="Jorgensen S.L."/>
            <person name="Zaremba-Niedzwiedzka K."/>
            <person name="Martijn J."/>
            <person name="Lind A.E."/>
            <person name="van Eijk R."/>
            <person name="Schleper C."/>
            <person name="Guy L."/>
            <person name="Ettema T.J."/>
        </authorList>
    </citation>
    <scope>NUCLEOTIDE SEQUENCE</scope>
</reference>
<organism evidence="2">
    <name type="scientific">marine sediment metagenome</name>
    <dbReference type="NCBI Taxonomy" id="412755"/>
    <lineage>
        <taxon>unclassified sequences</taxon>
        <taxon>metagenomes</taxon>
        <taxon>ecological metagenomes</taxon>
    </lineage>
</organism>
<proteinExistence type="predicted"/>
<feature type="region of interest" description="Disordered" evidence="1">
    <location>
        <begin position="350"/>
        <end position="396"/>
    </location>
</feature>
<sequence>MSTFVKYVDEVKIPGGDLGSPGSWNTVDVSPYMQDTSAIGVTLRAFHAIDNTTFGVRTPGALFPPSAKVFINYYVDYAVSFGGSGNTVEILYSGTTVGWKVFVTGEIHGDHAALHDAVTEIPLSEPWSTWKDVQVTPIGVDVVGDIAAVIVQHYTSDVGSRFGLREKGDSRSDNGQRRESSHHWYVVGVDANGYYQIFTSGKVNAQQFSRFYETGYILKTGSIVTLEALTGMGLAEQDGSYAAIDFSSEVSSEAFIVGGRWHNPLGDNLTRNAFLRATGSAEDTNGIVIHKGDHSIGSWVGLDVDLTAEYQTETAATPVDFFVEWYELVPSELFLWDADTRRVMGASALPTPALDAGSGARSPLEAAPGAPETPIDAEAETETPFDAEAETGPQEP</sequence>
<feature type="compositionally biased region" description="Acidic residues" evidence="1">
    <location>
        <begin position="375"/>
        <end position="389"/>
    </location>
</feature>
<protein>
    <submittedName>
        <fullName evidence="2">Uncharacterized protein</fullName>
    </submittedName>
</protein>
<name>A0A0F9LNU4_9ZZZZ</name>
<dbReference type="EMBL" id="LAZR01006900">
    <property type="protein sequence ID" value="KKM88881.1"/>
    <property type="molecule type" value="Genomic_DNA"/>
</dbReference>
<evidence type="ECO:0000313" key="2">
    <source>
        <dbReference type="EMBL" id="KKM88881.1"/>
    </source>
</evidence>
<comment type="caution">
    <text evidence="2">The sequence shown here is derived from an EMBL/GenBank/DDBJ whole genome shotgun (WGS) entry which is preliminary data.</text>
</comment>